<dbReference type="EMBL" id="DVHK01000111">
    <property type="protein sequence ID" value="HIR67458.1"/>
    <property type="molecule type" value="Genomic_DNA"/>
</dbReference>
<dbReference type="SUPFAM" id="SSF52374">
    <property type="entry name" value="Nucleotidylyl transferase"/>
    <property type="match status" value="1"/>
</dbReference>
<keyword evidence="2" id="KW-0436">Ligase</keyword>
<dbReference type="GO" id="GO:0016879">
    <property type="term" value="F:ligase activity, forming carbon-nitrogen bonds"/>
    <property type="evidence" value="ECO:0007669"/>
    <property type="project" value="UniProtKB-UniRule"/>
</dbReference>
<evidence type="ECO:0000256" key="1">
    <source>
        <dbReference type="ARBA" id="ARBA00022694"/>
    </source>
</evidence>
<dbReference type="InterPro" id="IPR008513">
    <property type="entry name" value="tRNA(Met)_cyd_acetate_ligase"/>
</dbReference>
<name>A0A9D1E6T0_9FIRM</name>
<dbReference type="GO" id="GO:0005737">
    <property type="term" value="C:cytoplasm"/>
    <property type="evidence" value="ECO:0007669"/>
    <property type="project" value="UniProtKB-SubCell"/>
</dbReference>
<feature type="binding site" evidence="2">
    <location>
        <position position="102"/>
    </location>
    <ligand>
        <name>ATP</name>
        <dbReference type="ChEBI" id="CHEBI:30616"/>
    </ligand>
</feature>
<dbReference type="HAMAP" id="MF_01539">
    <property type="entry name" value="TmcAL"/>
    <property type="match status" value="1"/>
</dbReference>
<dbReference type="GO" id="GO:0005524">
    <property type="term" value="F:ATP binding"/>
    <property type="evidence" value="ECO:0007669"/>
    <property type="project" value="UniProtKB-KW"/>
</dbReference>
<keyword evidence="1 2" id="KW-0819">tRNA processing</keyword>
<keyword evidence="2" id="KW-0820">tRNA-binding</keyword>
<sequence>MKICAIICEFNPFHNGHKYLIENVKASGKYDGVLCVMSGHFTQRGDRAILDKFTRARHAVMGVADCVIELPAPFAVAPAEIFAQGAVKLASSIPDVCALAFGCEEQLDFKALARTLSDESADFKERLMRGLERGESYAKSYARAVEDACGEKIDSPNNILGLEYAKAILKYRPDLEIMTVRRVGSGYNDTKLDGNYASASAIRAHLGEHGVYNSVPPFVARDLPQSNMDDGRWESIVRYALATTTADGLNAVYGCGEGLANRLKSLQRLPLEQIILQATGRRYPAARIRRALTANALKLTAAETENFLKGAGYIKPLAVNAARADEMLKTLSSSPYPLAITGSDVEKLEGLNARIYAASRLADDIWCAACAKDIYDCTIIKV</sequence>
<evidence type="ECO:0000256" key="2">
    <source>
        <dbReference type="HAMAP-Rule" id="MF_01539"/>
    </source>
</evidence>
<reference evidence="3" key="1">
    <citation type="submission" date="2020-10" db="EMBL/GenBank/DDBJ databases">
        <authorList>
            <person name="Gilroy R."/>
        </authorList>
    </citation>
    <scope>NUCLEOTIDE SEQUENCE</scope>
    <source>
        <strain evidence="3">ChiW16-3235</strain>
    </source>
</reference>
<dbReference type="AlphaFoldDB" id="A0A9D1E6T0"/>
<dbReference type="Pfam" id="PF05636">
    <property type="entry name" value="HIGH_NTase1"/>
    <property type="match status" value="1"/>
</dbReference>
<comment type="caution">
    <text evidence="2">Lacks conserved residue(s) required for the propagation of feature annotation.</text>
</comment>
<comment type="subcellular location">
    <subcellularLocation>
        <location evidence="2">Cytoplasm</location>
    </subcellularLocation>
</comment>
<keyword evidence="2" id="KW-0963">Cytoplasm</keyword>
<keyword evidence="2" id="KW-0547">Nucleotide-binding</keyword>
<feature type="binding site" evidence="2">
    <location>
        <begin position="7"/>
        <end position="20"/>
    </location>
    <ligand>
        <name>ATP</name>
        <dbReference type="ChEBI" id="CHEBI:30616"/>
    </ligand>
</feature>
<reference evidence="3" key="2">
    <citation type="journal article" date="2021" name="PeerJ">
        <title>Extensive microbial diversity within the chicken gut microbiome revealed by metagenomics and culture.</title>
        <authorList>
            <person name="Gilroy R."/>
            <person name="Ravi A."/>
            <person name="Getino M."/>
            <person name="Pursley I."/>
            <person name="Horton D.L."/>
            <person name="Alikhan N.F."/>
            <person name="Baker D."/>
            <person name="Gharbi K."/>
            <person name="Hall N."/>
            <person name="Watson M."/>
            <person name="Adriaenssens E.M."/>
            <person name="Foster-Nyarko E."/>
            <person name="Jarju S."/>
            <person name="Secka A."/>
            <person name="Antonio M."/>
            <person name="Oren A."/>
            <person name="Chaudhuri R.R."/>
            <person name="La Ragione R."/>
            <person name="Hildebrand F."/>
            <person name="Pallen M.J."/>
        </authorList>
    </citation>
    <scope>NUCLEOTIDE SEQUENCE</scope>
    <source>
        <strain evidence="3">ChiW16-3235</strain>
    </source>
</reference>
<dbReference type="GO" id="GO:0006400">
    <property type="term" value="P:tRNA modification"/>
    <property type="evidence" value="ECO:0007669"/>
    <property type="project" value="UniProtKB-UniRule"/>
</dbReference>
<organism evidence="3 4">
    <name type="scientific">Candidatus Coproplasma avicola</name>
    <dbReference type="NCBI Taxonomy" id="2840744"/>
    <lineage>
        <taxon>Bacteria</taxon>
        <taxon>Bacillati</taxon>
        <taxon>Bacillota</taxon>
        <taxon>Clostridia</taxon>
        <taxon>Eubacteriales</taxon>
        <taxon>Candidatus Coproplasma</taxon>
    </lineage>
</organism>
<accession>A0A9D1E6T0</accession>
<dbReference type="Proteomes" id="UP000823913">
    <property type="component" value="Unassembled WGS sequence"/>
</dbReference>
<dbReference type="EC" id="6.3.4.-" evidence="2"/>
<evidence type="ECO:0000313" key="3">
    <source>
        <dbReference type="EMBL" id="HIR67458.1"/>
    </source>
</evidence>
<dbReference type="Gene3D" id="3.40.50.620">
    <property type="entry name" value="HUPs"/>
    <property type="match status" value="1"/>
</dbReference>
<dbReference type="GO" id="GO:0000049">
    <property type="term" value="F:tRNA binding"/>
    <property type="evidence" value="ECO:0007669"/>
    <property type="project" value="UniProtKB-KW"/>
</dbReference>
<comment type="caution">
    <text evidence="3">The sequence shown here is derived from an EMBL/GenBank/DDBJ whole genome shotgun (WGS) entry which is preliminary data.</text>
</comment>
<comment type="catalytic activity">
    <reaction evidence="2">
        <text>cytidine(34) in elongator tRNA(Met) + acetate + ATP = N(4)-acetylcytidine(34) in elongator tRNA(Met) + AMP + diphosphate</text>
        <dbReference type="Rhea" id="RHEA:58144"/>
        <dbReference type="Rhea" id="RHEA-COMP:10693"/>
        <dbReference type="Rhea" id="RHEA-COMP:10694"/>
        <dbReference type="ChEBI" id="CHEBI:30089"/>
        <dbReference type="ChEBI" id="CHEBI:30616"/>
        <dbReference type="ChEBI" id="CHEBI:33019"/>
        <dbReference type="ChEBI" id="CHEBI:74900"/>
        <dbReference type="ChEBI" id="CHEBI:82748"/>
        <dbReference type="ChEBI" id="CHEBI:456215"/>
    </reaction>
</comment>
<comment type="function">
    <text evidence="2">Catalyzes the formation of N(4)-acetylcytidine (ac(4)C) at the wobble position of elongator tRNA(Met), using acetate and ATP as substrates. First activates an acetate ion to form acetyladenylate (Ac-AMP) and then transfers the acetyl group to tRNA to form ac(4)C34.</text>
</comment>
<comment type="similarity">
    <text evidence="2">Belongs to the TmcAL family.</text>
</comment>
<dbReference type="PANTHER" id="PTHR37825:SF1">
    <property type="entry name" value="TRNA(MET) CYTIDINE ACETATE LIGASE"/>
    <property type="match status" value="1"/>
</dbReference>
<feature type="binding site" evidence="2">
    <location>
        <position position="157"/>
    </location>
    <ligand>
        <name>ATP</name>
        <dbReference type="ChEBI" id="CHEBI:30616"/>
    </ligand>
</feature>
<dbReference type="PANTHER" id="PTHR37825">
    <property type="entry name" value="TRNA(MET) CYTIDINE ACETATE LIGASE"/>
    <property type="match status" value="1"/>
</dbReference>
<keyword evidence="2" id="KW-0694">RNA-binding</keyword>
<keyword evidence="2" id="KW-0067">ATP-binding</keyword>
<feature type="binding site" evidence="2">
    <location>
        <position position="182"/>
    </location>
    <ligand>
        <name>ATP</name>
        <dbReference type="ChEBI" id="CHEBI:30616"/>
    </ligand>
</feature>
<evidence type="ECO:0000313" key="4">
    <source>
        <dbReference type="Proteomes" id="UP000823913"/>
    </source>
</evidence>
<dbReference type="InterPro" id="IPR014729">
    <property type="entry name" value="Rossmann-like_a/b/a_fold"/>
</dbReference>
<proteinExistence type="inferred from homology"/>
<protein>
    <recommendedName>
        <fullName evidence="2">tRNA(Met) cytidine acetate ligase</fullName>
        <ecNumber evidence="2">6.3.4.-</ecNumber>
    </recommendedName>
</protein>
<gene>
    <name evidence="2" type="primary">tmcAL</name>
    <name evidence="3" type="ORF">IAB94_05380</name>
</gene>